<dbReference type="OrthoDB" id="5355007at2759"/>
<organism evidence="1 2">
    <name type="scientific">Dothidotthia symphoricarpi CBS 119687</name>
    <dbReference type="NCBI Taxonomy" id="1392245"/>
    <lineage>
        <taxon>Eukaryota</taxon>
        <taxon>Fungi</taxon>
        <taxon>Dikarya</taxon>
        <taxon>Ascomycota</taxon>
        <taxon>Pezizomycotina</taxon>
        <taxon>Dothideomycetes</taxon>
        <taxon>Pleosporomycetidae</taxon>
        <taxon>Pleosporales</taxon>
        <taxon>Dothidotthiaceae</taxon>
        <taxon>Dothidotthia</taxon>
    </lineage>
</organism>
<dbReference type="EMBL" id="ML977513">
    <property type="protein sequence ID" value="KAF2126559.1"/>
    <property type="molecule type" value="Genomic_DNA"/>
</dbReference>
<name>A0A6A6A3U3_9PLEO</name>
<reference evidence="1" key="1">
    <citation type="journal article" date="2020" name="Stud. Mycol.">
        <title>101 Dothideomycetes genomes: a test case for predicting lifestyles and emergence of pathogens.</title>
        <authorList>
            <person name="Haridas S."/>
            <person name="Albert R."/>
            <person name="Binder M."/>
            <person name="Bloem J."/>
            <person name="Labutti K."/>
            <person name="Salamov A."/>
            <person name="Andreopoulos B."/>
            <person name="Baker S."/>
            <person name="Barry K."/>
            <person name="Bills G."/>
            <person name="Bluhm B."/>
            <person name="Cannon C."/>
            <person name="Castanera R."/>
            <person name="Culley D."/>
            <person name="Daum C."/>
            <person name="Ezra D."/>
            <person name="Gonzalez J."/>
            <person name="Henrissat B."/>
            <person name="Kuo A."/>
            <person name="Liang C."/>
            <person name="Lipzen A."/>
            <person name="Lutzoni F."/>
            <person name="Magnuson J."/>
            <person name="Mondo S."/>
            <person name="Nolan M."/>
            <person name="Ohm R."/>
            <person name="Pangilinan J."/>
            <person name="Park H.-J."/>
            <person name="Ramirez L."/>
            <person name="Alfaro M."/>
            <person name="Sun H."/>
            <person name="Tritt A."/>
            <person name="Yoshinaga Y."/>
            <person name="Zwiers L.-H."/>
            <person name="Turgeon B."/>
            <person name="Goodwin S."/>
            <person name="Spatafora J."/>
            <person name="Crous P."/>
            <person name="Grigoriev I."/>
        </authorList>
    </citation>
    <scope>NUCLEOTIDE SEQUENCE</scope>
    <source>
        <strain evidence="1">CBS 119687</strain>
    </source>
</reference>
<dbReference type="AlphaFoldDB" id="A0A6A6A3U3"/>
<dbReference type="RefSeq" id="XP_033520951.1">
    <property type="nucleotide sequence ID" value="XM_033664162.1"/>
</dbReference>
<dbReference type="GeneID" id="54404594"/>
<accession>A0A6A6A3U3</accession>
<sequence length="137" mass="14848">MSAKPVTMTTSQAQSTIPPTTRNQIYTALLSGDGIRNIESTMTHELQASGFMDQLKDYITDLFRSGQATTMEQARTMAMDKIKQQQRGAKSANGANGSASEAVEYDLKVPQKAVAAGAKTVQRELEKVCDVTAEDDK</sequence>
<evidence type="ECO:0000313" key="1">
    <source>
        <dbReference type="EMBL" id="KAF2126559.1"/>
    </source>
</evidence>
<gene>
    <name evidence="1" type="ORF">P153DRAFT_297523</name>
</gene>
<evidence type="ECO:0000313" key="2">
    <source>
        <dbReference type="Proteomes" id="UP000799771"/>
    </source>
</evidence>
<keyword evidence="2" id="KW-1185">Reference proteome</keyword>
<dbReference type="Proteomes" id="UP000799771">
    <property type="component" value="Unassembled WGS sequence"/>
</dbReference>
<proteinExistence type="predicted"/>
<protein>
    <submittedName>
        <fullName evidence="1">Uncharacterized protein</fullName>
    </submittedName>
</protein>